<dbReference type="InterPro" id="IPR011009">
    <property type="entry name" value="Kinase-like_dom_sf"/>
</dbReference>
<organism evidence="2">
    <name type="scientific">freshwater metagenome</name>
    <dbReference type="NCBI Taxonomy" id="449393"/>
    <lineage>
        <taxon>unclassified sequences</taxon>
        <taxon>metagenomes</taxon>
        <taxon>ecological metagenomes</taxon>
    </lineage>
</organism>
<accession>A0A6J6XZL6</accession>
<dbReference type="SUPFAM" id="SSF56112">
    <property type="entry name" value="Protein kinase-like (PK-like)"/>
    <property type="match status" value="1"/>
</dbReference>
<sequence length="358" mass="38852">MGLDIRSAPESMDAAWVTGVMESAGVARGARVTSVEFLGYIGTGQTGANARFAMTWDDPAGRPATFVTKFPSRDAQAATTAFANGAYLKECTFYRSIAPTVRIRTPRTYAVLYDADTPDFVIVMEDAVGCQQGDQLVGLTVDQAALAAAEAVQLHAPRWGDPALAPLLGVADVPTQVVGFEMIYNLTLGPFLERLGWRLDADVVEVIQRFAGSTKEWITATATPHTVVHMDYRPDNLLFGVEPGAPSLVVVDWQTASVGPAMNDLAYLIGGGFLPEQRAVVERDLVEHYRTRLTAEGIAYDAETCWRDYRVATLWGIALTVIATVLAAETERGNEMFIAMAQRHGRHAIDLDALSLLR</sequence>
<protein>
    <submittedName>
        <fullName evidence="2">Unannotated protein</fullName>
    </submittedName>
</protein>
<dbReference type="InterPro" id="IPR002575">
    <property type="entry name" value="Aminoglycoside_PTrfase"/>
</dbReference>
<dbReference type="InterPro" id="IPR052961">
    <property type="entry name" value="Oxido-Kinase-like_Enzymes"/>
</dbReference>
<dbReference type="Gene3D" id="3.90.1200.10">
    <property type="match status" value="1"/>
</dbReference>
<gene>
    <name evidence="2" type="ORF">UFOPK3001_01067</name>
</gene>
<dbReference type="AlphaFoldDB" id="A0A6J6XZL6"/>
<dbReference type="Pfam" id="PF01636">
    <property type="entry name" value="APH"/>
    <property type="match status" value="1"/>
</dbReference>
<reference evidence="2" key="1">
    <citation type="submission" date="2020-05" db="EMBL/GenBank/DDBJ databases">
        <authorList>
            <person name="Chiriac C."/>
            <person name="Salcher M."/>
            <person name="Ghai R."/>
            <person name="Kavagutti S V."/>
        </authorList>
    </citation>
    <scope>NUCLEOTIDE SEQUENCE</scope>
</reference>
<evidence type="ECO:0000259" key="1">
    <source>
        <dbReference type="Pfam" id="PF01636"/>
    </source>
</evidence>
<dbReference type="PANTHER" id="PTHR23020:SF41">
    <property type="entry name" value="AMINOGLYCOSIDE PHOSPHOTRANSFERASE DOMAIN-CONTAINING PROTEIN"/>
    <property type="match status" value="1"/>
</dbReference>
<dbReference type="PANTHER" id="PTHR23020">
    <property type="entry name" value="UNCHARACTERIZED NUCLEAR HORMONE RECEPTOR-RELATED"/>
    <property type="match status" value="1"/>
</dbReference>
<proteinExistence type="predicted"/>
<feature type="domain" description="Aminoglycoside phosphotransferase" evidence="1">
    <location>
        <begin position="61"/>
        <end position="282"/>
    </location>
</feature>
<dbReference type="EMBL" id="CAFAAJ010000058">
    <property type="protein sequence ID" value="CAB4802861.1"/>
    <property type="molecule type" value="Genomic_DNA"/>
</dbReference>
<evidence type="ECO:0000313" key="2">
    <source>
        <dbReference type="EMBL" id="CAB4802861.1"/>
    </source>
</evidence>
<name>A0A6J6XZL6_9ZZZZ</name>